<evidence type="ECO:0000313" key="3">
    <source>
        <dbReference type="Proteomes" id="UP000248291"/>
    </source>
</evidence>
<accession>A0AAN4TKY9</accession>
<protein>
    <submittedName>
        <fullName evidence="2">GATA Zn-finger-containing transcription factor</fullName>
    </submittedName>
</protein>
<evidence type="ECO:0000313" key="2">
    <source>
        <dbReference type="EMBL" id="GBH17388.1"/>
    </source>
</evidence>
<name>A0AAN4TKY9_PSESF</name>
<comment type="caution">
    <text evidence="2">The sequence shown here is derived from an EMBL/GenBank/DDBJ whole genome shotgun (WGS) entry which is preliminary data.</text>
</comment>
<proteinExistence type="predicted"/>
<feature type="region of interest" description="Disordered" evidence="1">
    <location>
        <begin position="75"/>
        <end position="104"/>
    </location>
</feature>
<reference evidence="2 3" key="1">
    <citation type="submission" date="2018-04" db="EMBL/GenBank/DDBJ databases">
        <title>Draft genome sequence of Pseudomonas syringae pv. actinidiae biovar 3 strains isolated from kiwifruit in Kagawa prefecture.</title>
        <authorList>
            <person name="Tabuchi M."/>
            <person name="Saito M."/>
            <person name="Fujiwara S."/>
            <person name="Sasa N."/>
            <person name="Akimitsu K."/>
            <person name="Gomi K."/>
            <person name="Konishi-Sugita S."/>
            <person name="Hamano K."/>
            <person name="Kataoka I."/>
        </authorList>
    </citation>
    <scope>NUCLEOTIDE SEQUENCE [LARGE SCALE GENOMIC DNA]</scope>
    <source>
        <strain evidence="2 3">MAFF212211</strain>
    </source>
</reference>
<dbReference type="EMBL" id="BGKA01000106">
    <property type="protein sequence ID" value="GBH17388.1"/>
    <property type="molecule type" value="Genomic_DNA"/>
</dbReference>
<organism evidence="2 3">
    <name type="scientific">Pseudomonas syringae pv. actinidiae</name>
    <dbReference type="NCBI Taxonomy" id="103796"/>
    <lineage>
        <taxon>Bacteria</taxon>
        <taxon>Pseudomonadati</taxon>
        <taxon>Pseudomonadota</taxon>
        <taxon>Gammaproteobacteria</taxon>
        <taxon>Pseudomonadales</taxon>
        <taxon>Pseudomonadaceae</taxon>
        <taxon>Pseudomonas</taxon>
        <taxon>Pseudomonas syringae</taxon>
    </lineage>
</organism>
<dbReference type="AlphaFoldDB" id="A0AAN4TKY9"/>
<evidence type="ECO:0000256" key="1">
    <source>
        <dbReference type="SAM" id="MobiDB-lite"/>
    </source>
</evidence>
<gene>
    <name evidence="2" type="ORF">KPSA3_03355</name>
</gene>
<sequence>MKDAKRLVEVSLVPAPEATLPHSASALTARVNSTRSPISALVMFQSLNYQVVPNVVEERADIHLQCPVLTTAPDGTLTQGIVGRSSGPVPAPAAPDGGAGPGPR</sequence>
<dbReference type="Proteomes" id="UP000248291">
    <property type="component" value="Unassembled WGS sequence"/>
</dbReference>